<reference evidence="2 3" key="1">
    <citation type="submission" date="2023-05" db="EMBL/GenBank/DDBJ databases">
        <title>Draft genome sequence of Streptomyces sp. B-S-A12 isolated from a cave soil in Thailand.</title>
        <authorList>
            <person name="Chamroensaksri N."/>
            <person name="Muangham S."/>
        </authorList>
    </citation>
    <scope>NUCLEOTIDE SEQUENCE [LARGE SCALE GENOMIC DNA]</scope>
    <source>
        <strain evidence="2 3">B-S-A12</strain>
    </source>
</reference>
<dbReference type="EMBL" id="JASCIS010000017">
    <property type="protein sequence ID" value="MDI3420586.1"/>
    <property type="molecule type" value="Genomic_DNA"/>
</dbReference>
<keyword evidence="3" id="KW-1185">Reference proteome</keyword>
<comment type="caution">
    <text evidence="2">The sequence shown here is derived from an EMBL/GenBank/DDBJ whole genome shotgun (WGS) entry which is preliminary data.</text>
</comment>
<dbReference type="RefSeq" id="WP_282536453.1">
    <property type="nucleotide sequence ID" value="NZ_JASCIS010000017.1"/>
</dbReference>
<proteinExistence type="predicted"/>
<organism evidence="2 3">
    <name type="scientific">Streptomyces luteolus</name>
    <dbReference type="NCBI Taxonomy" id="3043615"/>
    <lineage>
        <taxon>Bacteria</taxon>
        <taxon>Bacillati</taxon>
        <taxon>Actinomycetota</taxon>
        <taxon>Actinomycetes</taxon>
        <taxon>Kitasatosporales</taxon>
        <taxon>Streptomycetaceae</taxon>
        <taxon>Streptomyces</taxon>
    </lineage>
</organism>
<gene>
    <name evidence="2" type="ORF">QIT00_18840</name>
</gene>
<sequence>MTYLSTPLRASPVHATGTGQPRPARLNDLPLLIHPQYRQNPQHPQHPRDLDHPYALNHPHHTGQTADRQTTGRRPQHSTTGQ</sequence>
<dbReference type="Proteomes" id="UP001237105">
    <property type="component" value="Unassembled WGS sequence"/>
</dbReference>
<name>A0ABT6SYW3_9ACTN</name>
<protein>
    <submittedName>
        <fullName evidence="2">Uncharacterized protein</fullName>
    </submittedName>
</protein>
<evidence type="ECO:0000313" key="2">
    <source>
        <dbReference type="EMBL" id="MDI3420586.1"/>
    </source>
</evidence>
<evidence type="ECO:0000256" key="1">
    <source>
        <dbReference type="SAM" id="MobiDB-lite"/>
    </source>
</evidence>
<feature type="compositionally biased region" description="Polar residues" evidence="1">
    <location>
        <begin position="62"/>
        <end position="82"/>
    </location>
</feature>
<accession>A0ABT6SYW3</accession>
<evidence type="ECO:0000313" key="3">
    <source>
        <dbReference type="Proteomes" id="UP001237105"/>
    </source>
</evidence>
<feature type="region of interest" description="Disordered" evidence="1">
    <location>
        <begin position="1"/>
        <end position="82"/>
    </location>
</feature>